<dbReference type="PANTHER" id="PTHR30055:SF220">
    <property type="entry name" value="TETR-FAMILY REGULATORY PROTEIN"/>
    <property type="match status" value="1"/>
</dbReference>
<dbReference type="PRINTS" id="PR00455">
    <property type="entry name" value="HTHTETR"/>
</dbReference>
<dbReference type="InterPro" id="IPR001647">
    <property type="entry name" value="HTH_TetR"/>
</dbReference>
<keyword evidence="3" id="KW-0804">Transcription</keyword>
<dbReference type="EMBL" id="MDHN01000021">
    <property type="protein sequence ID" value="OFC70999.1"/>
    <property type="molecule type" value="Genomic_DNA"/>
</dbReference>
<dbReference type="InterPro" id="IPR025996">
    <property type="entry name" value="MT1864/Rv1816-like_C"/>
</dbReference>
<reference evidence="6 7" key="1">
    <citation type="submission" date="2016-08" db="EMBL/GenBank/DDBJ databases">
        <authorList>
            <person name="Seilhamer J.J."/>
        </authorList>
    </citation>
    <scope>NUCLEOTIDE SEQUENCE [LARGE SCALE GENOMIC DNA]</scope>
    <source>
        <strain evidence="6 7">KCTC 42603</strain>
    </source>
</reference>
<dbReference type="GO" id="GO:0003700">
    <property type="term" value="F:DNA-binding transcription factor activity"/>
    <property type="evidence" value="ECO:0007669"/>
    <property type="project" value="TreeGrafter"/>
</dbReference>
<keyword evidence="1" id="KW-0805">Transcription regulation</keyword>
<dbReference type="InterPro" id="IPR036271">
    <property type="entry name" value="Tet_transcr_reg_TetR-rel_C_sf"/>
</dbReference>
<dbReference type="OrthoDB" id="5293556at2"/>
<organism evidence="6 7">
    <name type="scientific">Alteromonas confluentis</name>
    <dbReference type="NCBI Taxonomy" id="1656094"/>
    <lineage>
        <taxon>Bacteria</taxon>
        <taxon>Pseudomonadati</taxon>
        <taxon>Pseudomonadota</taxon>
        <taxon>Gammaproteobacteria</taxon>
        <taxon>Alteromonadales</taxon>
        <taxon>Alteromonadaceae</taxon>
        <taxon>Alteromonas/Salinimonas group</taxon>
        <taxon>Alteromonas</taxon>
    </lineage>
</organism>
<dbReference type="PROSITE" id="PS50977">
    <property type="entry name" value="HTH_TETR_2"/>
    <property type="match status" value="1"/>
</dbReference>
<gene>
    <name evidence="6" type="ORF">BFC18_11230</name>
</gene>
<keyword evidence="2 4" id="KW-0238">DNA-binding</keyword>
<dbReference type="AlphaFoldDB" id="A0A1E7ZBW1"/>
<sequence length="204" mass="23151">MANSSKYHHGDLRTALLNAANAIIEEHGIDALSLRKLAEVVGVSRTAPYHHFKDKNALLCAIAAKGFDDWHTSAKTIFEQQDKAPGLRFREFIHQYVGYAARHPQVYELMFGRTLWHSHQATDQLKEVAYPCFQYQLTMTRTWQEFGLLPDDQDALRLAQVTWSTLHGIARLLIDGIYADASHVAEMCDCAAEVFMRSATSREE</sequence>
<comment type="caution">
    <text evidence="6">The sequence shown here is derived from an EMBL/GenBank/DDBJ whole genome shotgun (WGS) entry which is preliminary data.</text>
</comment>
<evidence type="ECO:0000313" key="7">
    <source>
        <dbReference type="Proteomes" id="UP000175691"/>
    </source>
</evidence>
<dbReference type="SUPFAM" id="SSF48498">
    <property type="entry name" value="Tetracyclin repressor-like, C-terminal domain"/>
    <property type="match status" value="1"/>
</dbReference>
<evidence type="ECO:0000256" key="3">
    <source>
        <dbReference type="ARBA" id="ARBA00023163"/>
    </source>
</evidence>
<accession>A0A1E7ZBW1</accession>
<evidence type="ECO:0000259" key="5">
    <source>
        <dbReference type="PROSITE" id="PS50977"/>
    </source>
</evidence>
<dbReference type="InterPro" id="IPR050109">
    <property type="entry name" value="HTH-type_TetR-like_transc_reg"/>
</dbReference>
<proteinExistence type="predicted"/>
<dbReference type="Pfam" id="PF00440">
    <property type="entry name" value="TetR_N"/>
    <property type="match status" value="1"/>
</dbReference>
<dbReference type="Pfam" id="PF13305">
    <property type="entry name" value="TetR_C_33"/>
    <property type="match status" value="1"/>
</dbReference>
<dbReference type="InterPro" id="IPR009057">
    <property type="entry name" value="Homeodomain-like_sf"/>
</dbReference>
<dbReference type="PANTHER" id="PTHR30055">
    <property type="entry name" value="HTH-TYPE TRANSCRIPTIONAL REGULATOR RUTR"/>
    <property type="match status" value="1"/>
</dbReference>
<protein>
    <submittedName>
        <fullName evidence="6">TetR family transcriptional regulator</fullName>
    </submittedName>
</protein>
<keyword evidence="7" id="KW-1185">Reference proteome</keyword>
<evidence type="ECO:0000256" key="2">
    <source>
        <dbReference type="ARBA" id="ARBA00023125"/>
    </source>
</evidence>
<dbReference type="GO" id="GO:0000976">
    <property type="term" value="F:transcription cis-regulatory region binding"/>
    <property type="evidence" value="ECO:0007669"/>
    <property type="project" value="TreeGrafter"/>
</dbReference>
<dbReference type="RefSeq" id="WP_070125393.1">
    <property type="nucleotide sequence ID" value="NZ_MDHN01000021.1"/>
</dbReference>
<evidence type="ECO:0000256" key="1">
    <source>
        <dbReference type="ARBA" id="ARBA00023015"/>
    </source>
</evidence>
<feature type="domain" description="HTH tetR-type" evidence="5">
    <location>
        <begin position="10"/>
        <end position="70"/>
    </location>
</feature>
<name>A0A1E7ZBW1_9ALTE</name>
<evidence type="ECO:0000313" key="6">
    <source>
        <dbReference type="EMBL" id="OFC70999.1"/>
    </source>
</evidence>
<dbReference type="SUPFAM" id="SSF46689">
    <property type="entry name" value="Homeodomain-like"/>
    <property type="match status" value="1"/>
</dbReference>
<dbReference type="Proteomes" id="UP000175691">
    <property type="component" value="Unassembled WGS sequence"/>
</dbReference>
<feature type="DNA-binding region" description="H-T-H motif" evidence="4">
    <location>
        <begin position="33"/>
        <end position="52"/>
    </location>
</feature>
<evidence type="ECO:0000256" key="4">
    <source>
        <dbReference type="PROSITE-ProRule" id="PRU00335"/>
    </source>
</evidence>
<dbReference type="STRING" id="1656094.BFC18_11230"/>
<dbReference type="Gene3D" id="1.10.357.10">
    <property type="entry name" value="Tetracycline Repressor, domain 2"/>
    <property type="match status" value="1"/>
</dbReference>